<dbReference type="PANTHER" id="PTHR43124:SF3">
    <property type="entry name" value="CHLORAMPHENICOL EFFLUX PUMP RV0191"/>
    <property type="match status" value="1"/>
</dbReference>
<keyword evidence="4 6" id="KW-1133">Transmembrane helix</keyword>
<evidence type="ECO:0000256" key="2">
    <source>
        <dbReference type="ARBA" id="ARBA00022475"/>
    </source>
</evidence>
<feature type="domain" description="Major facilitator superfamily (MFS) profile" evidence="7">
    <location>
        <begin position="5"/>
        <end position="378"/>
    </location>
</feature>
<keyword evidence="2" id="KW-1003">Cell membrane</keyword>
<dbReference type="Pfam" id="PF07690">
    <property type="entry name" value="MFS_1"/>
    <property type="match status" value="1"/>
</dbReference>
<feature type="transmembrane region" description="Helical" evidence="6">
    <location>
        <begin position="157"/>
        <end position="178"/>
    </location>
</feature>
<evidence type="ECO:0000256" key="6">
    <source>
        <dbReference type="SAM" id="Phobius"/>
    </source>
</evidence>
<feature type="transmembrane region" description="Helical" evidence="6">
    <location>
        <begin position="74"/>
        <end position="92"/>
    </location>
</feature>
<feature type="transmembrane region" description="Helical" evidence="6">
    <location>
        <begin position="98"/>
        <end position="118"/>
    </location>
</feature>
<keyword evidence="9" id="KW-1185">Reference proteome</keyword>
<dbReference type="GO" id="GO:0005886">
    <property type="term" value="C:plasma membrane"/>
    <property type="evidence" value="ECO:0007669"/>
    <property type="project" value="UniProtKB-SubCell"/>
</dbReference>
<evidence type="ECO:0000313" key="8">
    <source>
        <dbReference type="EMBL" id="GII92816.1"/>
    </source>
</evidence>
<feature type="transmembrane region" description="Helical" evidence="6">
    <location>
        <begin position="327"/>
        <end position="350"/>
    </location>
</feature>
<name>A0A919RIW4_9ACTN</name>
<keyword evidence="3 6" id="KW-0812">Transmembrane</keyword>
<proteinExistence type="predicted"/>
<dbReference type="EMBL" id="BOOW01000018">
    <property type="protein sequence ID" value="GII92816.1"/>
    <property type="molecule type" value="Genomic_DNA"/>
</dbReference>
<reference evidence="8" key="1">
    <citation type="submission" date="2021-01" db="EMBL/GenBank/DDBJ databases">
        <title>Whole genome shotgun sequence of Sinosporangium siamense NBRC 109515.</title>
        <authorList>
            <person name="Komaki H."/>
            <person name="Tamura T."/>
        </authorList>
    </citation>
    <scope>NUCLEOTIDE SEQUENCE</scope>
    <source>
        <strain evidence="8">NBRC 109515</strain>
    </source>
</reference>
<feature type="transmembrane region" description="Helical" evidence="6">
    <location>
        <begin position="292"/>
        <end position="315"/>
    </location>
</feature>
<evidence type="ECO:0000256" key="1">
    <source>
        <dbReference type="ARBA" id="ARBA00004651"/>
    </source>
</evidence>
<dbReference type="InterPro" id="IPR050189">
    <property type="entry name" value="MFS_Efflux_Transporters"/>
</dbReference>
<evidence type="ECO:0000313" key="9">
    <source>
        <dbReference type="Proteomes" id="UP000606172"/>
    </source>
</evidence>
<feature type="transmembrane region" description="Helical" evidence="6">
    <location>
        <begin position="203"/>
        <end position="231"/>
    </location>
</feature>
<feature type="transmembrane region" description="Helical" evidence="6">
    <location>
        <begin position="130"/>
        <end position="151"/>
    </location>
</feature>
<feature type="transmembrane region" description="Helical" evidence="6">
    <location>
        <begin position="356"/>
        <end position="374"/>
    </location>
</feature>
<feature type="transmembrane region" description="Helical" evidence="6">
    <location>
        <begin position="237"/>
        <end position="257"/>
    </location>
</feature>
<feature type="transmembrane region" description="Helical" evidence="6">
    <location>
        <begin position="21"/>
        <end position="39"/>
    </location>
</feature>
<keyword evidence="5 6" id="KW-0472">Membrane</keyword>
<dbReference type="GO" id="GO:0022857">
    <property type="term" value="F:transmembrane transporter activity"/>
    <property type="evidence" value="ECO:0007669"/>
    <property type="project" value="InterPro"/>
</dbReference>
<feature type="transmembrane region" description="Helical" evidence="6">
    <location>
        <begin position="264"/>
        <end position="286"/>
    </location>
</feature>
<evidence type="ECO:0000256" key="3">
    <source>
        <dbReference type="ARBA" id="ARBA00022692"/>
    </source>
</evidence>
<dbReference type="AlphaFoldDB" id="A0A919RIW4"/>
<accession>A0A919RIW4</accession>
<evidence type="ECO:0000256" key="4">
    <source>
        <dbReference type="ARBA" id="ARBA00022989"/>
    </source>
</evidence>
<gene>
    <name evidence="8" type="ORF">Ssi02_30470</name>
</gene>
<feature type="transmembrane region" description="Helical" evidence="6">
    <location>
        <begin position="45"/>
        <end position="62"/>
    </location>
</feature>
<dbReference type="Gene3D" id="1.20.1250.20">
    <property type="entry name" value="MFS general substrate transporter like domains"/>
    <property type="match status" value="1"/>
</dbReference>
<comment type="caution">
    <text evidence="8">The sequence shown here is derived from an EMBL/GenBank/DDBJ whole genome shotgun (WGS) entry which is preliminary data.</text>
</comment>
<sequence length="386" mass="38926">MTPRALRLLEAAAFTSSFDRFVIAPMLAAIAVGTGSTLTAAAQVASVYFLAYGLMQAVWGPVSERLGRRRTLRLSLALAAAGGLGAALSTGLEMLTLSRALTGAAFAAAVPGGIVYVGDTTPFEQRQRPLTRLMTAAAVGLALASVLGAAAAEYLHWRAAFAVTAVTAAVLAYALRTLPEPGDLPRQRKGALKAIATVLGDRWALLVLVLVFVEGMVLLGAVTFLPIALIANGVPDTAAGLISAAYGIAVLLSAGLVRRASRRMSAAALIATGTTCGLAATALLAYSQGVAAVLIGGALLGAAWAFVHSTLQTWITDVVPHARATAVGLFAGALFVGSAAATAAGSLLAAGGDYRTLFTAAAALLAPMGLAAVLGRRRYGGSRSGG</sequence>
<dbReference type="InterPro" id="IPR036259">
    <property type="entry name" value="MFS_trans_sf"/>
</dbReference>
<protein>
    <recommendedName>
        <fullName evidence="7">Major facilitator superfamily (MFS) profile domain-containing protein</fullName>
    </recommendedName>
</protein>
<comment type="subcellular location">
    <subcellularLocation>
        <location evidence="1">Cell membrane</location>
        <topology evidence="1">Multi-pass membrane protein</topology>
    </subcellularLocation>
</comment>
<dbReference type="PROSITE" id="PS50850">
    <property type="entry name" value="MFS"/>
    <property type="match status" value="1"/>
</dbReference>
<evidence type="ECO:0000259" key="7">
    <source>
        <dbReference type="PROSITE" id="PS50850"/>
    </source>
</evidence>
<evidence type="ECO:0000256" key="5">
    <source>
        <dbReference type="ARBA" id="ARBA00023136"/>
    </source>
</evidence>
<dbReference type="SUPFAM" id="SSF103473">
    <property type="entry name" value="MFS general substrate transporter"/>
    <property type="match status" value="1"/>
</dbReference>
<organism evidence="8 9">
    <name type="scientific">Sinosporangium siamense</name>
    <dbReference type="NCBI Taxonomy" id="1367973"/>
    <lineage>
        <taxon>Bacteria</taxon>
        <taxon>Bacillati</taxon>
        <taxon>Actinomycetota</taxon>
        <taxon>Actinomycetes</taxon>
        <taxon>Streptosporangiales</taxon>
        <taxon>Streptosporangiaceae</taxon>
        <taxon>Sinosporangium</taxon>
    </lineage>
</organism>
<dbReference type="Proteomes" id="UP000606172">
    <property type="component" value="Unassembled WGS sequence"/>
</dbReference>
<dbReference type="PANTHER" id="PTHR43124">
    <property type="entry name" value="PURINE EFFLUX PUMP PBUE"/>
    <property type="match status" value="1"/>
</dbReference>
<dbReference type="InterPro" id="IPR020846">
    <property type="entry name" value="MFS_dom"/>
</dbReference>
<dbReference type="InterPro" id="IPR011701">
    <property type="entry name" value="MFS"/>
</dbReference>